<dbReference type="InterPro" id="IPR052715">
    <property type="entry name" value="RAYT_transposase"/>
</dbReference>
<dbReference type="GO" id="GO:0004803">
    <property type="term" value="F:transposase activity"/>
    <property type="evidence" value="ECO:0007669"/>
    <property type="project" value="InterPro"/>
</dbReference>
<dbReference type="Pfam" id="PF01797">
    <property type="entry name" value="Y1_Tnp"/>
    <property type="match status" value="1"/>
</dbReference>
<comment type="caution">
    <text evidence="2">The sequence shown here is derived from an EMBL/GenBank/DDBJ whole genome shotgun (WGS) entry which is preliminary data.</text>
</comment>
<proteinExistence type="predicted"/>
<organism evidence="2 3">
    <name type="scientific">Candidatus Roizmanbacteria bacterium CG06_land_8_20_14_3_00_34_14</name>
    <dbReference type="NCBI Taxonomy" id="1974848"/>
    <lineage>
        <taxon>Bacteria</taxon>
        <taxon>Candidatus Roizmaniibacteriota</taxon>
    </lineage>
</organism>
<dbReference type="PANTHER" id="PTHR36966:SF1">
    <property type="entry name" value="REP-ASSOCIATED TYROSINE TRANSPOSASE"/>
    <property type="match status" value="1"/>
</dbReference>
<dbReference type="Proteomes" id="UP000229001">
    <property type="component" value="Unassembled WGS sequence"/>
</dbReference>
<dbReference type="InterPro" id="IPR002686">
    <property type="entry name" value="Transposase_17"/>
</dbReference>
<dbReference type="Gene3D" id="3.30.70.1290">
    <property type="entry name" value="Transposase IS200-like"/>
    <property type="match status" value="1"/>
</dbReference>
<evidence type="ECO:0000313" key="2">
    <source>
        <dbReference type="EMBL" id="PIU74286.1"/>
    </source>
</evidence>
<dbReference type="AlphaFoldDB" id="A0A2M7AUL0"/>
<dbReference type="SUPFAM" id="SSF143422">
    <property type="entry name" value="Transposase IS200-like"/>
    <property type="match status" value="1"/>
</dbReference>
<dbReference type="EMBL" id="PEVZ01000036">
    <property type="protein sequence ID" value="PIU74286.1"/>
    <property type="molecule type" value="Genomic_DNA"/>
</dbReference>
<dbReference type="GO" id="GO:0043565">
    <property type="term" value="F:sequence-specific DNA binding"/>
    <property type="evidence" value="ECO:0007669"/>
    <property type="project" value="TreeGrafter"/>
</dbReference>
<sequence>MTIPGGYKNVRLKHYDYHTGWFFVTNQTDLGRNYFTGNLYKLVKDELIKLVEKTEGVGLDYFQIMPNHIHIILEFDQTEIPLSEFWRRFKAITTLMAKRSGFTAKTLWQKNYFEHVIRNEIALEKIREYVRNNPYIKDFPFKEVYGENKIDIKR</sequence>
<dbReference type="PANTHER" id="PTHR36966">
    <property type="entry name" value="REP-ASSOCIATED TYROSINE TRANSPOSASE"/>
    <property type="match status" value="1"/>
</dbReference>
<gene>
    <name evidence="2" type="ORF">COS77_02380</name>
</gene>
<dbReference type="SMART" id="SM01321">
    <property type="entry name" value="Y1_Tnp"/>
    <property type="match status" value="1"/>
</dbReference>
<reference evidence="3" key="1">
    <citation type="submission" date="2017-09" db="EMBL/GenBank/DDBJ databases">
        <title>Depth-based differentiation of microbial function through sediment-hosted aquifers and enrichment of novel symbionts in the deep terrestrial subsurface.</title>
        <authorList>
            <person name="Probst A.J."/>
            <person name="Ladd B."/>
            <person name="Jarett J.K."/>
            <person name="Geller-Mcgrath D.E."/>
            <person name="Sieber C.M.K."/>
            <person name="Emerson J.B."/>
            <person name="Anantharaman K."/>
            <person name="Thomas B.C."/>
            <person name="Malmstrom R."/>
            <person name="Stieglmeier M."/>
            <person name="Klingl A."/>
            <person name="Woyke T."/>
            <person name="Ryan C.M."/>
            <person name="Banfield J.F."/>
        </authorList>
    </citation>
    <scope>NUCLEOTIDE SEQUENCE [LARGE SCALE GENOMIC DNA]</scope>
</reference>
<dbReference type="GO" id="GO:0006313">
    <property type="term" value="P:DNA transposition"/>
    <property type="evidence" value="ECO:0007669"/>
    <property type="project" value="InterPro"/>
</dbReference>
<evidence type="ECO:0000259" key="1">
    <source>
        <dbReference type="SMART" id="SM01321"/>
    </source>
</evidence>
<name>A0A2M7AUL0_9BACT</name>
<protein>
    <recommendedName>
        <fullName evidence="1">Transposase IS200-like domain-containing protein</fullName>
    </recommendedName>
</protein>
<feature type="domain" description="Transposase IS200-like" evidence="1">
    <location>
        <begin position="17"/>
        <end position="133"/>
    </location>
</feature>
<accession>A0A2M7AUL0</accession>
<evidence type="ECO:0000313" key="3">
    <source>
        <dbReference type="Proteomes" id="UP000229001"/>
    </source>
</evidence>
<dbReference type="InterPro" id="IPR036515">
    <property type="entry name" value="Transposase_17_sf"/>
</dbReference>